<organism evidence="2 3">
    <name type="scientific">Schizopora paradoxa</name>
    <dbReference type="NCBI Taxonomy" id="27342"/>
    <lineage>
        <taxon>Eukaryota</taxon>
        <taxon>Fungi</taxon>
        <taxon>Dikarya</taxon>
        <taxon>Basidiomycota</taxon>
        <taxon>Agaricomycotina</taxon>
        <taxon>Agaricomycetes</taxon>
        <taxon>Hymenochaetales</taxon>
        <taxon>Schizoporaceae</taxon>
        <taxon>Schizopora</taxon>
    </lineage>
</organism>
<gene>
    <name evidence="2" type="ORF">SCHPADRAFT_1001647</name>
</gene>
<dbReference type="InterPro" id="IPR053209">
    <property type="entry name" value="Gramillin-biosynth_MTr"/>
</dbReference>
<reference evidence="2 3" key="1">
    <citation type="submission" date="2015-04" db="EMBL/GenBank/DDBJ databases">
        <title>Complete genome sequence of Schizopora paradoxa KUC8140, a cosmopolitan wood degrader in East Asia.</title>
        <authorList>
            <consortium name="DOE Joint Genome Institute"/>
            <person name="Min B."/>
            <person name="Park H."/>
            <person name="Jang Y."/>
            <person name="Kim J.-J."/>
            <person name="Kim K.H."/>
            <person name="Pangilinan J."/>
            <person name="Lipzen A."/>
            <person name="Riley R."/>
            <person name="Grigoriev I.V."/>
            <person name="Spatafora J.W."/>
            <person name="Choi I.-G."/>
        </authorList>
    </citation>
    <scope>NUCLEOTIDE SEQUENCE [LARGE SCALE GENOMIC DNA]</scope>
    <source>
        <strain evidence="2 3">KUC8140</strain>
    </source>
</reference>
<evidence type="ECO:0000313" key="2">
    <source>
        <dbReference type="EMBL" id="KLO07473.1"/>
    </source>
</evidence>
<dbReference type="Proteomes" id="UP000053477">
    <property type="component" value="Unassembled WGS sequence"/>
</dbReference>
<evidence type="ECO:0000313" key="3">
    <source>
        <dbReference type="Proteomes" id="UP000053477"/>
    </source>
</evidence>
<accession>A0A0H2RDA0</accession>
<dbReference type="Gene3D" id="1.25.40.10">
    <property type="entry name" value="Tetratricopeptide repeat domain"/>
    <property type="match status" value="1"/>
</dbReference>
<dbReference type="PANTHER" id="PTHR47643:SF2">
    <property type="entry name" value="TPR DOMAIN PROTEIN (AFU_ORTHOLOGUE AFUA_5G12710)"/>
    <property type="match status" value="1"/>
</dbReference>
<dbReference type="EMBL" id="KQ086137">
    <property type="protein sequence ID" value="KLO07473.1"/>
    <property type="molecule type" value="Genomic_DNA"/>
</dbReference>
<evidence type="ECO:0000259" key="1">
    <source>
        <dbReference type="PROSITE" id="PS50280"/>
    </source>
</evidence>
<dbReference type="InParanoid" id="A0A0H2RDA0"/>
<dbReference type="Gene3D" id="2.170.270.10">
    <property type="entry name" value="SET domain"/>
    <property type="match status" value="1"/>
</dbReference>
<keyword evidence="3" id="KW-1185">Reference proteome</keyword>
<protein>
    <recommendedName>
        <fullName evidence="1">SET domain-containing protein</fullName>
    </recommendedName>
</protein>
<dbReference type="SUPFAM" id="SSF48452">
    <property type="entry name" value="TPR-like"/>
    <property type="match status" value="1"/>
</dbReference>
<sequence>MAFTVPGRDTMNLDVIKAVLESAQASKRNAPRMIGSGKGAVPMDQVLAVMPRRKLTRDDFLKSETKHFKEKADREASLPPEHVPLVNTSDLMGTLKATWDLMEKQTSMSVNQVVIQWPQKYSTAKMEDLSRIHVVDLMVRKTHKGSYLVCRTCSPAVYDGGIGFLLCVDDPKGDTVYLKLYNFVLLLEANQYEWDTILPIGTILLIREPSYYTNANVTDLPYIMVESPSDVILLESDNPIISDVSWKREGMKTIQPRATTGEAWKAEGLNDFKASRWFTSAVCFTACIKLGFEIEVSRLNRAEVYLRMGWNNSALHDAQAALDSGTLSDDMVRKAANRKIKALYALGRYQEVSQLASSFEGDKVMAEWITKANQRMEERTTGDYDWLKLYKGAEKKSFSPDIADYTGPVEVKNDSDGLRGTYLTREVKAGELLMFHKPSVRLSPSDKPRTSIPPSIFRMIHVPALRTTEDKGNHRMFCKAVQRVWDDRHMYDTLRALYGGETAEAPKPFPPPLSHSMPLERPTQPCVDIDVEYLQGVISFNAFRLDDDGGQALYAAPSLMNHSCIPSAHAEFIGDAYMVRARRDMKKGEEVTIAYIEKQASFDEKRYRLMSTWRFNCECGVCKADDEDGYDAREIRRTLSKKMDDIGEQSSVVCDEASFRRLATEAKKFCDNMKRTYHEEHGKKTGGLKYELVQPLRYYGTVLRHLGVVTNDQSYTKQVIEVKMQELIASGLKITDMSVSGALHKGKNTIPVDTSQVPQFYEFGVIAALEIAQHFRELSDNKRVKRWLNVAVWMENIYSGGGLPVFKFREATALAIVGLSDLL</sequence>
<feature type="domain" description="SET" evidence="1">
    <location>
        <begin position="407"/>
        <end position="596"/>
    </location>
</feature>
<dbReference type="InterPro" id="IPR001214">
    <property type="entry name" value="SET_dom"/>
</dbReference>
<dbReference type="AlphaFoldDB" id="A0A0H2RDA0"/>
<dbReference type="InterPro" id="IPR011990">
    <property type="entry name" value="TPR-like_helical_dom_sf"/>
</dbReference>
<dbReference type="STRING" id="27342.A0A0H2RDA0"/>
<dbReference type="InterPro" id="IPR046341">
    <property type="entry name" value="SET_dom_sf"/>
</dbReference>
<dbReference type="Pfam" id="PF00856">
    <property type="entry name" value="SET"/>
    <property type="match status" value="1"/>
</dbReference>
<dbReference type="CDD" id="cd20071">
    <property type="entry name" value="SET_SMYD"/>
    <property type="match status" value="1"/>
</dbReference>
<name>A0A0H2RDA0_9AGAM</name>
<proteinExistence type="predicted"/>
<dbReference type="OrthoDB" id="5945798at2759"/>
<dbReference type="PROSITE" id="PS50280">
    <property type="entry name" value="SET"/>
    <property type="match status" value="1"/>
</dbReference>
<dbReference type="PANTHER" id="PTHR47643">
    <property type="entry name" value="TPR DOMAIN PROTEIN (AFU_ORTHOLOGUE AFUA_5G12710)"/>
    <property type="match status" value="1"/>
</dbReference>
<dbReference type="SUPFAM" id="SSF82199">
    <property type="entry name" value="SET domain"/>
    <property type="match status" value="1"/>
</dbReference>